<proteinExistence type="predicted"/>
<dbReference type="AlphaFoldDB" id="A0A314XUQ7"/>
<name>A0A314XUQ7_PRUYE</name>
<protein>
    <submittedName>
        <fullName evidence="2">Protein CUP-SHAPED COTYLEDON 1-like</fullName>
    </submittedName>
</protein>
<evidence type="ECO:0000313" key="2">
    <source>
        <dbReference type="EMBL" id="PQP97822.1"/>
    </source>
</evidence>
<keyword evidence="3" id="KW-1185">Reference proteome</keyword>
<evidence type="ECO:0000256" key="1">
    <source>
        <dbReference type="SAM" id="MobiDB-lite"/>
    </source>
</evidence>
<dbReference type="Proteomes" id="UP000250321">
    <property type="component" value="Unassembled WGS sequence"/>
</dbReference>
<comment type="caution">
    <text evidence="2">The sequence shown here is derived from an EMBL/GenBank/DDBJ whole genome shotgun (WGS) entry which is preliminary data.</text>
</comment>
<sequence length="165" mass="18245">MLASSRNDRFPKDTKIGPDIELLKRARRQPSTYKDFWDFPFKIERKIPTTTAFASTSPPPSLPQPDYGFELISDTDHQPTQAQPLGGGSHPYLCIIQESVVDEDSGNINSGFGISSEDQTSGELGTENVQLSVSGFPVHDNDMLDFLNCASFDDLVDMVQLLTMT</sequence>
<dbReference type="EMBL" id="PJQY01001962">
    <property type="protein sequence ID" value="PQP97822.1"/>
    <property type="molecule type" value="Genomic_DNA"/>
</dbReference>
<feature type="region of interest" description="Disordered" evidence="1">
    <location>
        <begin position="50"/>
        <end position="88"/>
    </location>
</feature>
<organism evidence="2 3">
    <name type="scientific">Prunus yedoensis var. nudiflora</name>
    <dbReference type="NCBI Taxonomy" id="2094558"/>
    <lineage>
        <taxon>Eukaryota</taxon>
        <taxon>Viridiplantae</taxon>
        <taxon>Streptophyta</taxon>
        <taxon>Embryophyta</taxon>
        <taxon>Tracheophyta</taxon>
        <taxon>Spermatophyta</taxon>
        <taxon>Magnoliopsida</taxon>
        <taxon>eudicotyledons</taxon>
        <taxon>Gunneridae</taxon>
        <taxon>Pentapetalae</taxon>
        <taxon>rosids</taxon>
        <taxon>fabids</taxon>
        <taxon>Rosales</taxon>
        <taxon>Rosaceae</taxon>
        <taxon>Amygdaloideae</taxon>
        <taxon>Amygdaleae</taxon>
        <taxon>Prunus</taxon>
    </lineage>
</organism>
<accession>A0A314XUQ7</accession>
<gene>
    <name evidence="2" type="ORF">Pyn_00345</name>
</gene>
<reference evidence="2 3" key="1">
    <citation type="submission" date="2018-02" db="EMBL/GenBank/DDBJ databases">
        <title>Draft genome of wild Prunus yedoensis var. nudiflora.</title>
        <authorList>
            <person name="Baek S."/>
            <person name="Kim J.-H."/>
            <person name="Choi K."/>
            <person name="Kim G.-B."/>
            <person name="Cho A."/>
            <person name="Jang H."/>
            <person name="Shin C.-H."/>
            <person name="Yu H.-J."/>
            <person name="Mun J.-H."/>
        </authorList>
    </citation>
    <scope>NUCLEOTIDE SEQUENCE [LARGE SCALE GENOMIC DNA]</scope>
    <source>
        <strain evidence="3">cv. Jeju island</strain>
        <tissue evidence="2">Leaf</tissue>
    </source>
</reference>
<evidence type="ECO:0000313" key="3">
    <source>
        <dbReference type="Proteomes" id="UP000250321"/>
    </source>
</evidence>